<feature type="chain" id="PRO_5042131662" evidence="6">
    <location>
        <begin position="20"/>
        <end position="469"/>
    </location>
</feature>
<evidence type="ECO:0000256" key="2">
    <source>
        <dbReference type="ARBA" id="ARBA00007558"/>
    </source>
</evidence>
<keyword evidence="10" id="KW-1185">Reference proteome</keyword>
<feature type="domain" description="Root UVB sensitive protein C-terminal" evidence="8">
    <location>
        <begin position="319"/>
        <end position="451"/>
    </location>
</feature>
<dbReference type="GO" id="GO:0016020">
    <property type="term" value="C:membrane"/>
    <property type="evidence" value="ECO:0007669"/>
    <property type="project" value="UniProtKB-SubCell"/>
</dbReference>
<evidence type="ECO:0000256" key="1">
    <source>
        <dbReference type="ARBA" id="ARBA00004370"/>
    </source>
</evidence>
<comment type="similarity">
    <text evidence="2">Belongs to the RUS1 family.</text>
</comment>
<dbReference type="EMBL" id="BLLK01000045">
    <property type="protein sequence ID" value="GFH52055.1"/>
    <property type="molecule type" value="Genomic_DNA"/>
</dbReference>
<evidence type="ECO:0000256" key="4">
    <source>
        <dbReference type="ARBA" id="ARBA00022989"/>
    </source>
</evidence>
<sequence>MKGCIFIILLEVGSCLSLAQSGSIAIISTKNGVSTVFKESVMIDPKEKTAKTRTDVGQRRNKLEFMKLSHLKSVIRSTFLPVGYPSKTPSGYLSFSIWSWIQDISTQLRAILATQKVLEGVGVGRDGATALSATLNFILRDGCGSASTLLFTALKAEKFRVDVKKWRLFADIMNDVGITLEVVATLFRRELFLPMICVGNMFKAICGVAAGACNAKISLHWSKGSDISDINAKFGAQHTVTGSLGLVFAAIFAKYVSSIRSSSLLILYILLTTIHVYANIRCMRLVSFDYLNTDRLNAVCEGFLERIKLGESLGNILVETPKAISSTECLFFKPKFEKIKMGISFHDLVIKCKLKESQISKVVTSLQQNGYAAESCGERIGIVIAQDAKSWQKVKAYFHALLLQKLVETDEALEGKMVLNDTVTKIVEHLWPYLERSIVKSGWKIEETELATYGYEIRIENLVNCTLLN</sequence>
<keyword evidence="5" id="KW-0472">Membrane</keyword>
<evidence type="ECO:0000259" key="8">
    <source>
        <dbReference type="Pfam" id="PF24160"/>
    </source>
</evidence>
<dbReference type="AlphaFoldDB" id="A0AAD3H6C9"/>
<evidence type="ECO:0000313" key="10">
    <source>
        <dbReference type="Proteomes" id="UP001054902"/>
    </source>
</evidence>
<reference evidence="9 10" key="1">
    <citation type="journal article" date="2021" name="Sci. Rep.">
        <title>The genome of the diatom Chaetoceros tenuissimus carries an ancient integrated fragment of an extant virus.</title>
        <authorList>
            <person name="Hongo Y."/>
            <person name="Kimura K."/>
            <person name="Takaki Y."/>
            <person name="Yoshida Y."/>
            <person name="Baba S."/>
            <person name="Kobayashi G."/>
            <person name="Nagasaki K."/>
            <person name="Hano T."/>
            <person name="Tomaru Y."/>
        </authorList>
    </citation>
    <scope>NUCLEOTIDE SEQUENCE [LARGE SCALE GENOMIC DNA]</scope>
    <source>
        <strain evidence="9 10">NIES-3715</strain>
    </source>
</reference>
<keyword evidence="3" id="KW-0812">Transmembrane</keyword>
<dbReference type="InterPro" id="IPR054549">
    <property type="entry name" value="UVB_sens_RUS_dom"/>
</dbReference>
<accession>A0AAD3H6C9</accession>
<proteinExistence type="inferred from homology"/>
<protein>
    <submittedName>
        <fullName evidence="9">Uncharacterized protein</fullName>
    </submittedName>
</protein>
<organism evidence="9 10">
    <name type="scientific">Chaetoceros tenuissimus</name>
    <dbReference type="NCBI Taxonomy" id="426638"/>
    <lineage>
        <taxon>Eukaryota</taxon>
        <taxon>Sar</taxon>
        <taxon>Stramenopiles</taxon>
        <taxon>Ochrophyta</taxon>
        <taxon>Bacillariophyta</taxon>
        <taxon>Coscinodiscophyceae</taxon>
        <taxon>Chaetocerotophycidae</taxon>
        <taxon>Chaetocerotales</taxon>
        <taxon>Chaetocerotaceae</taxon>
        <taxon>Chaetoceros</taxon>
    </lineage>
</organism>
<dbReference type="Proteomes" id="UP001054902">
    <property type="component" value="Unassembled WGS sequence"/>
</dbReference>
<evidence type="ECO:0000256" key="6">
    <source>
        <dbReference type="SAM" id="SignalP"/>
    </source>
</evidence>
<evidence type="ECO:0000259" key="7">
    <source>
        <dbReference type="Pfam" id="PF04884"/>
    </source>
</evidence>
<keyword evidence="6" id="KW-0732">Signal</keyword>
<comment type="caution">
    <text evidence="9">The sequence shown here is derived from an EMBL/GenBank/DDBJ whole genome shotgun (WGS) entry which is preliminary data.</text>
</comment>
<dbReference type="InterPro" id="IPR006968">
    <property type="entry name" value="RUS_fam"/>
</dbReference>
<keyword evidence="4" id="KW-1133">Transmembrane helix</keyword>
<dbReference type="Pfam" id="PF04884">
    <property type="entry name" value="UVB_sens_prot"/>
    <property type="match status" value="1"/>
</dbReference>
<dbReference type="PANTHER" id="PTHR12770:SF31">
    <property type="entry name" value="RUS FAMILY MEMBER 1"/>
    <property type="match status" value="1"/>
</dbReference>
<evidence type="ECO:0000256" key="5">
    <source>
        <dbReference type="ARBA" id="ARBA00023136"/>
    </source>
</evidence>
<comment type="subcellular location">
    <subcellularLocation>
        <location evidence="1">Membrane</location>
    </subcellularLocation>
</comment>
<dbReference type="PANTHER" id="PTHR12770">
    <property type="entry name" value="RUS1 FAMILY PROTEIN C16ORF58"/>
    <property type="match status" value="1"/>
</dbReference>
<dbReference type="InterPro" id="IPR055412">
    <property type="entry name" value="UVB_sens_C"/>
</dbReference>
<evidence type="ECO:0000256" key="3">
    <source>
        <dbReference type="ARBA" id="ARBA00022692"/>
    </source>
</evidence>
<feature type="domain" description="Protein root UVB sensitive/RUS" evidence="7">
    <location>
        <begin position="69"/>
        <end position="305"/>
    </location>
</feature>
<name>A0AAD3H6C9_9STRA</name>
<gene>
    <name evidence="9" type="ORF">CTEN210_08531</name>
</gene>
<evidence type="ECO:0000313" key="9">
    <source>
        <dbReference type="EMBL" id="GFH52055.1"/>
    </source>
</evidence>
<dbReference type="Pfam" id="PF24160">
    <property type="entry name" value="UVB_sens_C"/>
    <property type="match status" value="1"/>
</dbReference>
<feature type="signal peptide" evidence="6">
    <location>
        <begin position="1"/>
        <end position="19"/>
    </location>
</feature>